<accession>A0AAE3KQ30</accession>
<dbReference type="AlphaFoldDB" id="A0AAE3KQ30"/>
<keyword evidence="1" id="KW-0812">Transmembrane</keyword>
<dbReference type="Proteomes" id="UP001204953">
    <property type="component" value="Unassembled WGS sequence"/>
</dbReference>
<keyword evidence="3" id="KW-1185">Reference proteome</keyword>
<comment type="caution">
    <text evidence="2">The sequence shown here is derived from an EMBL/GenBank/DDBJ whole genome shotgun (WGS) entry which is preliminary data.</text>
</comment>
<evidence type="ECO:0000256" key="1">
    <source>
        <dbReference type="SAM" id="Phobius"/>
    </source>
</evidence>
<dbReference type="EMBL" id="JAMZMM010000184">
    <property type="protein sequence ID" value="MCP2730273.1"/>
    <property type="molecule type" value="Genomic_DNA"/>
</dbReference>
<dbReference type="GO" id="GO:0016301">
    <property type="term" value="F:kinase activity"/>
    <property type="evidence" value="ECO:0007669"/>
    <property type="project" value="UniProtKB-KW"/>
</dbReference>
<name>A0AAE3KQ30_9CYAN</name>
<keyword evidence="1" id="KW-0472">Membrane</keyword>
<keyword evidence="2" id="KW-0418">Kinase</keyword>
<proteinExistence type="predicted"/>
<reference evidence="2" key="1">
    <citation type="submission" date="2022-06" db="EMBL/GenBank/DDBJ databases">
        <title>New cyanobacteria of genus Symplocastrum in benthos of Lake Baikal.</title>
        <authorList>
            <person name="Sorokovikova E."/>
            <person name="Tikhonova I."/>
            <person name="Krasnopeev A."/>
            <person name="Evseev P."/>
            <person name="Gladkikh A."/>
            <person name="Belykh O."/>
        </authorList>
    </citation>
    <scope>NUCLEOTIDE SEQUENCE</scope>
    <source>
        <strain evidence="2">BBK-W-15</strain>
    </source>
</reference>
<evidence type="ECO:0000313" key="2">
    <source>
        <dbReference type="EMBL" id="MCP2730273.1"/>
    </source>
</evidence>
<sequence>MSIDKEYNIFSQTRWRLAFYYSGVMGLILSLLGFCVYKAIAHAHSVTLDRELESVAGTLHDSLELKLKQPGQLEP</sequence>
<protein>
    <submittedName>
        <fullName evidence="2">Two-component sensor histidine kinase</fullName>
    </submittedName>
</protein>
<keyword evidence="2" id="KW-0808">Transferase</keyword>
<keyword evidence="1" id="KW-1133">Transmembrane helix</keyword>
<evidence type="ECO:0000313" key="3">
    <source>
        <dbReference type="Proteomes" id="UP001204953"/>
    </source>
</evidence>
<feature type="non-terminal residue" evidence="2">
    <location>
        <position position="75"/>
    </location>
</feature>
<feature type="transmembrane region" description="Helical" evidence="1">
    <location>
        <begin position="20"/>
        <end position="40"/>
    </location>
</feature>
<organism evidence="2 3">
    <name type="scientific">Limnofasciculus baicalensis BBK-W-15</name>
    <dbReference type="NCBI Taxonomy" id="2699891"/>
    <lineage>
        <taxon>Bacteria</taxon>
        <taxon>Bacillati</taxon>
        <taxon>Cyanobacteriota</taxon>
        <taxon>Cyanophyceae</taxon>
        <taxon>Coleofasciculales</taxon>
        <taxon>Coleofasciculaceae</taxon>
        <taxon>Limnofasciculus</taxon>
        <taxon>Limnofasciculus baicalensis</taxon>
    </lineage>
</organism>
<gene>
    <name evidence="2" type="ORF">NJ959_17720</name>
</gene>